<evidence type="ECO:0000313" key="1">
    <source>
        <dbReference type="EMBL" id="AEZ64519.1"/>
    </source>
</evidence>
<proteinExistence type="predicted"/>
<reference evidence="1" key="1">
    <citation type="journal article" date="2012" name="Appl. Environ. Microbiol.">
        <title>Identification of the Herboxidiene Biosynthetic Gene Cluster in Streptomyces chromofuscus ATCC 49982.</title>
        <authorList>
            <person name="Shao L."/>
            <person name="Zi J."/>
            <person name="Zeng J."/>
            <person name="Zhan J."/>
        </authorList>
    </citation>
    <scope>NUCLEOTIDE SEQUENCE</scope>
    <source>
        <strain evidence="1">A7847</strain>
    </source>
</reference>
<gene>
    <name evidence="1" type="ORF">sccontig008-11</name>
</gene>
<dbReference type="InterPro" id="IPR045730">
    <property type="entry name" value="DUF6084"/>
</dbReference>
<organism evidence="1">
    <name type="scientific">Streptomyces chromofuscus</name>
    <dbReference type="NCBI Taxonomy" id="42881"/>
    <lineage>
        <taxon>Bacteria</taxon>
        <taxon>Bacillati</taxon>
        <taxon>Actinomycetota</taxon>
        <taxon>Actinomycetes</taxon>
        <taxon>Kitasatosporales</taxon>
        <taxon>Streptomycetaceae</taxon>
        <taxon>Streptomyces</taxon>
    </lineage>
</organism>
<dbReference type="Pfam" id="PF19562">
    <property type="entry name" value="DUF6084"/>
    <property type="match status" value="1"/>
</dbReference>
<sequence length="238" mass="26197">MSRPVAPGLEFSVRDIVAEPYSAAPQLTARLRIEDGSDEPVHAIVLRCQVRVEPQRRPYDQAEQDGLRGLFGERERWSDTLRPFLWMQCNTTVQGFTGSTEVDLALPCTYDFDVVGSRYLHALGADGTVPISLLFSGTVFARGGGRSGLGVRQVPWDREARYELPVAVWRQLIAFHFPHSGWIRLDHDVLAGFADFRERRGLISWDETVRTLLAGAGADGGVGACAAAASGDLDEVVR</sequence>
<accession>H6UNY4</accession>
<name>H6UNY4_STRCW</name>
<dbReference type="AlphaFoldDB" id="H6UNY4"/>
<protein>
    <submittedName>
        <fullName evidence="1">Uncharacterized protein</fullName>
    </submittedName>
</protein>
<dbReference type="EMBL" id="JN671974">
    <property type="protein sequence ID" value="AEZ64519.1"/>
    <property type="molecule type" value="Genomic_DNA"/>
</dbReference>